<protein>
    <submittedName>
        <fullName evidence="1">1097_t:CDS:1</fullName>
    </submittedName>
</protein>
<evidence type="ECO:0000313" key="2">
    <source>
        <dbReference type="Proteomes" id="UP000789525"/>
    </source>
</evidence>
<comment type="caution">
    <text evidence="1">The sequence shown here is derived from an EMBL/GenBank/DDBJ whole genome shotgun (WGS) entry which is preliminary data.</text>
</comment>
<sequence length="78" mass="8600">MRINVLGQMSYTAPLINAKHFYVLVGSIIFVNFSGPVNLVLSTSPTLKEEVSPLEKYIPITGSFKLPCLTKVENGLFL</sequence>
<accession>A0ACA9JVG1</accession>
<gene>
    <name evidence="1" type="ORF">ACOLOM_LOCUS85</name>
</gene>
<reference evidence="1" key="1">
    <citation type="submission" date="2021-06" db="EMBL/GenBank/DDBJ databases">
        <authorList>
            <person name="Kallberg Y."/>
            <person name="Tangrot J."/>
            <person name="Rosling A."/>
        </authorList>
    </citation>
    <scope>NUCLEOTIDE SEQUENCE</scope>
    <source>
        <strain evidence="1">CL356</strain>
    </source>
</reference>
<dbReference type="EMBL" id="CAJVPT010000078">
    <property type="protein sequence ID" value="CAG8438585.1"/>
    <property type="molecule type" value="Genomic_DNA"/>
</dbReference>
<keyword evidence="2" id="KW-1185">Reference proteome</keyword>
<evidence type="ECO:0000313" key="1">
    <source>
        <dbReference type="EMBL" id="CAG8438585.1"/>
    </source>
</evidence>
<name>A0ACA9JVG1_9GLOM</name>
<organism evidence="1 2">
    <name type="scientific">Acaulospora colombiana</name>
    <dbReference type="NCBI Taxonomy" id="27376"/>
    <lineage>
        <taxon>Eukaryota</taxon>
        <taxon>Fungi</taxon>
        <taxon>Fungi incertae sedis</taxon>
        <taxon>Mucoromycota</taxon>
        <taxon>Glomeromycotina</taxon>
        <taxon>Glomeromycetes</taxon>
        <taxon>Diversisporales</taxon>
        <taxon>Acaulosporaceae</taxon>
        <taxon>Acaulospora</taxon>
    </lineage>
</organism>
<dbReference type="Proteomes" id="UP000789525">
    <property type="component" value="Unassembled WGS sequence"/>
</dbReference>
<proteinExistence type="predicted"/>